<comment type="catalytic activity">
    <reaction evidence="1">
        <text>Thiol-dependent hydrolysis of ester, thioester, amide, peptide and isopeptide bonds formed by the C-terminal Gly of ubiquitin (a 76-residue protein attached to proteins as an intracellular targeting signal).</text>
        <dbReference type="EC" id="3.4.19.12"/>
    </reaction>
</comment>
<dbReference type="InterPro" id="IPR050185">
    <property type="entry name" value="Ub_carboxyl-term_hydrolase"/>
</dbReference>
<dbReference type="InterPro" id="IPR003616">
    <property type="entry name" value="Post-SET_dom"/>
</dbReference>
<dbReference type="InterPro" id="IPR038765">
    <property type="entry name" value="Papain-like_cys_pep_sf"/>
</dbReference>
<evidence type="ECO:0000313" key="7">
    <source>
        <dbReference type="WBParaSite" id="jg24676"/>
    </source>
</evidence>
<dbReference type="Gene3D" id="3.90.70.10">
    <property type="entry name" value="Cysteine proteinases"/>
    <property type="match status" value="1"/>
</dbReference>
<dbReference type="WBParaSite" id="jg24676">
    <property type="protein sequence ID" value="jg24676"/>
    <property type="gene ID" value="jg24676"/>
</dbReference>
<feature type="region of interest" description="Disordered" evidence="3">
    <location>
        <begin position="1"/>
        <end position="31"/>
    </location>
</feature>
<sequence>MSDEISPEKPHFDSGSESGSETDGNQYFDEPGQIFECNRQPGICGLSNLGNTCFMNSALQCMANVPQLVEFFVSGQYHSQISKSNKKTRGSAVAKEFGKLVQQMWCGEHDSLAPQNFRSEITEIAPDFKGHHQHDTQEFTMFLLDGLHDDLNRANKDQSLPNREYGPEVPHKEVADATWRKYKSDNDSIVTDLFHGQLKSTTICKNCSAESVTFDPFCYLSLSLPPPLPSPTTKDWVFITNEPKEQEVSISECLRNFTEPEQIEKNCQCGSQCCEKTLNIWRLPEILVVHLKRYQDFNLEDAVANSEEKHQLYELISATFHTGSLTDGHYTACVLKDAWRSVPNVNLREASSDDVYVLYYRKMASPLSRHTGCDGRAVKMMINMTRSLKAVVKTSLGMHL</sequence>
<evidence type="ECO:0000259" key="4">
    <source>
        <dbReference type="PROSITE" id="PS50235"/>
    </source>
</evidence>
<evidence type="ECO:0000256" key="1">
    <source>
        <dbReference type="ARBA" id="ARBA00000707"/>
    </source>
</evidence>
<dbReference type="PROSITE" id="PS00972">
    <property type="entry name" value="USP_1"/>
    <property type="match status" value="1"/>
</dbReference>
<evidence type="ECO:0000256" key="2">
    <source>
        <dbReference type="ARBA" id="ARBA00012759"/>
    </source>
</evidence>
<evidence type="ECO:0000259" key="5">
    <source>
        <dbReference type="PROSITE" id="PS50868"/>
    </source>
</evidence>
<protein>
    <recommendedName>
        <fullName evidence="2">ubiquitinyl hydrolase 1</fullName>
        <ecNumber evidence="2">3.4.19.12</ecNumber>
    </recommendedName>
</protein>
<reference evidence="7" key="1">
    <citation type="submission" date="2022-11" db="UniProtKB">
        <authorList>
            <consortium name="WormBaseParasite"/>
        </authorList>
    </citation>
    <scope>IDENTIFICATION</scope>
</reference>
<feature type="domain" description="USP" evidence="4">
    <location>
        <begin position="44"/>
        <end position="363"/>
    </location>
</feature>
<feature type="compositionally biased region" description="Basic and acidic residues" evidence="3">
    <location>
        <begin position="1"/>
        <end position="14"/>
    </location>
</feature>
<keyword evidence="6" id="KW-1185">Reference proteome</keyword>
<dbReference type="Pfam" id="PF00443">
    <property type="entry name" value="UCH"/>
    <property type="match status" value="1"/>
</dbReference>
<dbReference type="GO" id="GO:0004843">
    <property type="term" value="F:cysteine-type deubiquitinase activity"/>
    <property type="evidence" value="ECO:0007669"/>
    <property type="project" value="UniProtKB-EC"/>
</dbReference>
<dbReference type="InterPro" id="IPR018200">
    <property type="entry name" value="USP_CS"/>
</dbReference>
<feature type="domain" description="Post-SET" evidence="5">
    <location>
        <begin position="263"/>
        <end position="279"/>
    </location>
</feature>
<proteinExistence type="predicted"/>
<evidence type="ECO:0000256" key="3">
    <source>
        <dbReference type="SAM" id="MobiDB-lite"/>
    </source>
</evidence>
<dbReference type="InterPro" id="IPR001394">
    <property type="entry name" value="Peptidase_C19_UCH"/>
</dbReference>
<name>A0A915DZT1_9BILA</name>
<evidence type="ECO:0000313" key="6">
    <source>
        <dbReference type="Proteomes" id="UP000887574"/>
    </source>
</evidence>
<dbReference type="Proteomes" id="UP000887574">
    <property type="component" value="Unplaced"/>
</dbReference>
<accession>A0A915DZT1</accession>
<dbReference type="PANTHER" id="PTHR21646">
    <property type="entry name" value="UBIQUITIN CARBOXYL-TERMINAL HYDROLASE"/>
    <property type="match status" value="1"/>
</dbReference>
<dbReference type="PROSITE" id="PS50868">
    <property type="entry name" value="POST_SET"/>
    <property type="match status" value="1"/>
</dbReference>
<organism evidence="6 7">
    <name type="scientific">Ditylenchus dipsaci</name>
    <dbReference type="NCBI Taxonomy" id="166011"/>
    <lineage>
        <taxon>Eukaryota</taxon>
        <taxon>Metazoa</taxon>
        <taxon>Ecdysozoa</taxon>
        <taxon>Nematoda</taxon>
        <taxon>Chromadorea</taxon>
        <taxon>Rhabditida</taxon>
        <taxon>Tylenchina</taxon>
        <taxon>Tylenchomorpha</taxon>
        <taxon>Sphaerularioidea</taxon>
        <taxon>Anguinidae</taxon>
        <taxon>Anguininae</taxon>
        <taxon>Ditylenchus</taxon>
    </lineage>
</organism>
<dbReference type="InterPro" id="IPR028889">
    <property type="entry name" value="USP"/>
</dbReference>
<dbReference type="EC" id="3.4.19.12" evidence="2"/>
<dbReference type="GO" id="GO:0016579">
    <property type="term" value="P:protein deubiquitination"/>
    <property type="evidence" value="ECO:0007669"/>
    <property type="project" value="InterPro"/>
</dbReference>
<dbReference type="PROSITE" id="PS50235">
    <property type="entry name" value="USP_3"/>
    <property type="match status" value="1"/>
</dbReference>
<dbReference type="AlphaFoldDB" id="A0A915DZT1"/>
<dbReference type="SUPFAM" id="SSF54001">
    <property type="entry name" value="Cysteine proteinases"/>
    <property type="match status" value="1"/>
</dbReference>